<dbReference type="FunFam" id="3.30.70.2570:FF:000001">
    <property type="entry name" value="Translation factor GUF1, mitochondrial"/>
    <property type="match status" value="1"/>
</dbReference>
<dbReference type="InterPro" id="IPR006297">
    <property type="entry name" value="EF-4"/>
</dbReference>
<evidence type="ECO:0000256" key="8">
    <source>
        <dbReference type="ARBA" id="ARBA00050293"/>
    </source>
</evidence>
<dbReference type="EMBL" id="LUUK01000225">
    <property type="protein sequence ID" value="OAI11974.1"/>
    <property type="molecule type" value="Genomic_DNA"/>
</dbReference>
<feature type="non-terminal residue" evidence="13">
    <location>
        <position position="1"/>
    </location>
</feature>
<evidence type="ECO:0000256" key="10">
    <source>
        <dbReference type="ARBA" id="ARBA00061052"/>
    </source>
</evidence>
<evidence type="ECO:0000313" key="13">
    <source>
        <dbReference type="EMBL" id="OAI11974.1"/>
    </source>
</evidence>
<accession>A0A177N2U2</accession>
<evidence type="ECO:0000256" key="1">
    <source>
        <dbReference type="ARBA" id="ARBA00005454"/>
    </source>
</evidence>
<dbReference type="HAMAP" id="MF_00071">
    <property type="entry name" value="LepA"/>
    <property type="match status" value="1"/>
</dbReference>
<protein>
    <recommendedName>
        <fullName evidence="11">elongation factor 4</fullName>
        <ecNumber evidence="11">3.6.5.n1</ecNumber>
    </recommendedName>
</protein>
<dbReference type="NCBIfam" id="TIGR00231">
    <property type="entry name" value="small_GTP"/>
    <property type="match status" value="1"/>
</dbReference>
<dbReference type="InterPro" id="IPR031157">
    <property type="entry name" value="G_TR_CS"/>
</dbReference>
<keyword evidence="2" id="KW-1003">Cell membrane</keyword>
<evidence type="ECO:0000256" key="9">
    <source>
        <dbReference type="ARBA" id="ARBA00057626"/>
    </source>
</evidence>
<evidence type="ECO:0000256" key="7">
    <source>
        <dbReference type="ARBA" id="ARBA00023136"/>
    </source>
</evidence>
<comment type="caution">
    <text evidence="13">The sequence shown here is derived from an EMBL/GenBank/DDBJ whole genome shotgun (WGS) entry which is preliminary data.</text>
</comment>
<evidence type="ECO:0000313" key="14">
    <source>
        <dbReference type="Proteomes" id="UP000077628"/>
    </source>
</evidence>
<dbReference type="CDD" id="cd01890">
    <property type="entry name" value="LepA"/>
    <property type="match status" value="1"/>
</dbReference>
<name>A0A177N2U2_9GAMM</name>
<comment type="catalytic activity">
    <reaction evidence="8">
        <text>GTP + H2O = GDP + phosphate + H(+)</text>
        <dbReference type="Rhea" id="RHEA:19669"/>
        <dbReference type="ChEBI" id="CHEBI:15377"/>
        <dbReference type="ChEBI" id="CHEBI:15378"/>
        <dbReference type="ChEBI" id="CHEBI:37565"/>
        <dbReference type="ChEBI" id="CHEBI:43474"/>
        <dbReference type="ChEBI" id="CHEBI:58189"/>
        <dbReference type="EC" id="3.6.5.n1"/>
    </reaction>
</comment>
<dbReference type="Gene3D" id="3.30.70.870">
    <property type="entry name" value="Elongation Factor G (Translational Gtpase), domain 3"/>
    <property type="match status" value="1"/>
</dbReference>
<dbReference type="Pfam" id="PF00009">
    <property type="entry name" value="GTP_EFTU"/>
    <property type="match status" value="1"/>
</dbReference>
<evidence type="ECO:0000256" key="4">
    <source>
        <dbReference type="ARBA" id="ARBA00022801"/>
    </source>
</evidence>
<dbReference type="InterPro" id="IPR013842">
    <property type="entry name" value="LepA_CTD"/>
</dbReference>
<dbReference type="Gene3D" id="3.40.50.300">
    <property type="entry name" value="P-loop containing nucleotide triphosphate hydrolases"/>
    <property type="match status" value="1"/>
</dbReference>
<dbReference type="STRING" id="702114.A1355_15075"/>
<dbReference type="SUPFAM" id="SSF52540">
    <property type="entry name" value="P-loop containing nucleoside triphosphate hydrolases"/>
    <property type="match status" value="1"/>
</dbReference>
<keyword evidence="4" id="KW-0378">Hydrolase</keyword>
<keyword evidence="3" id="KW-0547">Nucleotide-binding</keyword>
<reference evidence="14" key="1">
    <citation type="submission" date="2016-03" db="EMBL/GenBank/DDBJ databases">
        <authorList>
            <person name="Heylen K."/>
            <person name="De Vos P."/>
            <person name="Vekeman B."/>
        </authorList>
    </citation>
    <scope>NUCLEOTIDE SEQUENCE [LARGE SCALE GENOMIC DNA]</scope>
    <source>
        <strain evidence="14">R-45383</strain>
    </source>
</reference>
<dbReference type="Pfam" id="PF06421">
    <property type="entry name" value="LepA_C"/>
    <property type="match status" value="1"/>
</dbReference>
<organism evidence="13 14">
    <name type="scientific">Methylomonas koyamae</name>
    <dbReference type="NCBI Taxonomy" id="702114"/>
    <lineage>
        <taxon>Bacteria</taxon>
        <taxon>Pseudomonadati</taxon>
        <taxon>Pseudomonadota</taxon>
        <taxon>Gammaproteobacteria</taxon>
        <taxon>Methylococcales</taxon>
        <taxon>Methylococcaceae</taxon>
        <taxon>Methylomonas</taxon>
    </lineage>
</organism>
<proteinExistence type="inferred from homology"/>
<dbReference type="CDD" id="cd16260">
    <property type="entry name" value="EF4_III"/>
    <property type="match status" value="1"/>
</dbReference>
<dbReference type="InterPro" id="IPR000795">
    <property type="entry name" value="T_Tr_GTP-bd_dom"/>
</dbReference>
<dbReference type="FunFam" id="3.30.70.870:FF:000004">
    <property type="entry name" value="Translation factor GUF1, mitochondrial"/>
    <property type="match status" value="1"/>
</dbReference>
<dbReference type="GO" id="GO:0045727">
    <property type="term" value="P:positive regulation of translation"/>
    <property type="evidence" value="ECO:0007669"/>
    <property type="project" value="TreeGrafter"/>
</dbReference>
<dbReference type="InterPro" id="IPR027417">
    <property type="entry name" value="P-loop_NTPase"/>
</dbReference>
<dbReference type="GO" id="GO:0006412">
    <property type="term" value="P:translation"/>
    <property type="evidence" value="ECO:0007669"/>
    <property type="project" value="UniProtKB-KW"/>
</dbReference>
<dbReference type="SMART" id="SM00838">
    <property type="entry name" value="EFG_C"/>
    <property type="match status" value="1"/>
</dbReference>
<dbReference type="GO" id="GO:0003924">
    <property type="term" value="F:GTPase activity"/>
    <property type="evidence" value="ECO:0007669"/>
    <property type="project" value="InterPro"/>
</dbReference>
<evidence type="ECO:0000259" key="12">
    <source>
        <dbReference type="PROSITE" id="PS51722"/>
    </source>
</evidence>
<dbReference type="AlphaFoldDB" id="A0A177N2U2"/>
<evidence type="ECO:0000256" key="11">
    <source>
        <dbReference type="ARBA" id="ARBA00066744"/>
    </source>
</evidence>
<dbReference type="PANTHER" id="PTHR43512:SF4">
    <property type="entry name" value="TRANSLATION FACTOR GUF1 HOMOLOG, CHLOROPLASTIC"/>
    <property type="match status" value="1"/>
</dbReference>
<sequence length="618" mass="67838">AATAVCSLTEITQTKSPDSVDQKHIRNFSIIAHIDHGKSTLADRFIQICGGLSDREMESQVLDSMDLERERGITIKAQSVTLDYQAGDGETYQLNFIDTPGHVDFSYEVSRSLAACEGALLVVDAAQGVEAQSVANCYTAIEQGLEVVPVLNKIDLPSAEPERVMTEIEDVIGIPADEACRISAKTGLNVESVLEQLIQKIPPPSGNEAGPLQALIIDSWFDNYLGVVSLVRIVNGSLRRKQKITVMSTGKSYLAEKLGVFTPKQLEKQDLGTGEVGFVVAGIKDIFGAPVGDTITGADNPAAEALPGFEKVQPRVFAGLYPVSSDDFGAMREALDKLRLNDSALNFEPETSQALGFGFRCGFLGMLHMEIVQERLEREYDIDLITTAPTVVYEVETHNGEVLMVDNPAKLPDPGTITEVREPIILANILVPQAYLGSVINLCIEKRGVQKNMQYVGGQVSLNYELPMSEVVLDFFDRLKSVSRGYASFDYEFVRFEPAPLVKLDVLINADKVDALSIIVHRDQAQNRGRDLVEKMKDLIPRQMYEVAIQAAIGSKIIARSTVKAMRKNVTAKCYGGDITRKKKLLEKQKAGKKRMKQVGSIEIPQEAFLAVLQVNKE</sequence>
<keyword evidence="5" id="KW-0648">Protein biosynthesis</keyword>
<dbReference type="FunFam" id="3.40.50.300:FF:000078">
    <property type="entry name" value="Elongation factor 4"/>
    <property type="match status" value="1"/>
</dbReference>
<evidence type="ECO:0000256" key="6">
    <source>
        <dbReference type="ARBA" id="ARBA00023134"/>
    </source>
</evidence>
<dbReference type="CDD" id="cd03699">
    <property type="entry name" value="EF4_II"/>
    <property type="match status" value="1"/>
</dbReference>
<dbReference type="SUPFAM" id="SSF54980">
    <property type="entry name" value="EF-G C-terminal domain-like"/>
    <property type="match status" value="2"/>
</dbReference>
<dbReference type="FunFam" id="2.40.30.10:FF:000015">
    <property type="entry name" value="Translation factor GUF1, mitochondrial"/>
    <property type="match status" value="1"/>
</dbReference>
<feature type="domain" description="Tr-type G" evidence="12">
    <location>
        <begin position="23"/>
        <end position="205"/>
    </location>
</feature>
<evidence type="ECO:0000256" key="5">
    <source>
        <dbReference type="ARBA" id="ARBA00022917"/>
    </source>
</evidence>
<dbReference type="InterPro" id="IPR038363">
    <property type="entry name" value="LepA_C_sf"/>
</dbReference>
<dbReference type="PROSITE" id="PS00301">
    <property type="entry name" value="G_TR_1"/>
    <property type="match status" value="1"/>
</dbReference>
<dbReference type="EC" id="3.6.5.n1" evidence="11"/>
<evidence type="ECO:0000256" key="3">
    <source>
        <dbReference type="ARBA" id="ARBA00022741"/>
    </source>
</evidence>
<dbReference type="InterPro" id="IPR035654">
    <property type="entry name" value="LepA_IV"/>
</dbReference>
<dbReference type="Pfam" id="PF00679">
    <property type="entry name" value="EFG_C"/>
    <property type="match status" value="1"/>
</dbReference>
<keyword evidence="7" id="KW-0472">Membrane</keyword>
<dbReference type="Gene3D" id="2.40.30.10">
    <property type="entry name" value="Translation factors"/>
    <property type="match status" value="1"/>
</dbReference>
<dbReference type="InterPro" id="IPR000640">
    <property type="entry name" value="EFG_V-like"/>
</dbReference>
<dbReference type="InterPro" id="IPR005225">
    <property type="entry name" value="Small_GTP-bd"/>
</dbReference>
<dbReference type="FunFam" id="3.30.70.240:FF:000007">
    <property type="entry name" value="Translation factor GUF1, mitochondrial"/>
    <property type="match status" value="1"/>
</dbReference>
<keyword evidence="14" id="KW-1185">Reference proteome</keyword>
<evidence type="ECO:0000256" key="2">
    <source>
        <dbReference type="ARBA" id="ARBA00022475"/>
    </source>
</evidence>
<dbReference type="Proteomes" id="UP000077628">
    <property type="component" value="Unassembled WGS sequence"/>
</dbReference>
<dbReference type="Gene3D" id="3.30.70.2570">
    <property type="entry name" value="Elongation factor 4, C-terminal domain"/>
    <property type="match status" value="1"/>
</dbReference>
<keyword evidence="6" id="KW-0342">GTP-binding</keyword>
<comment type="similarity">
    <text evidence="10">Belongs to the GTP-binding elongation factor family. LepA subfamily.</text>
</comment>
<comment type="similarity">
    <text evidence="1">Belongs to the TRAFAC class translation factor GTPase superfamily. Classic translation factor GTPase family. LepA subfamily.</text>
</comment>
<dbReference type="NCBIfam" id="TIGR01393">
    <property type="entry name" value="lepA"/>
    <property type="match status" value="1"/>
</dbReference>
<dbReference type="InterPro" id="IPR035647">
    <property type="entry name" value="EFG_III/V"/>
</dbReference>
<dbReference type="PRINTS" id="PR00315">
    <property type="entry name" value="ELONGATNFCT"/>
</dbReference>
<dbReference type="GO" id="GO:0005525">
    <property type="term" value="F:GTP binding"/>
    <property type="evidence" value="ECO:0007669"/>
    <property type="project" value="UniProtKB-KW"/>
</dbReference>
<dbReference type="GO" id="GO:0043022">
    <property type="term" value="F:ribosome binding"/>
    <property type="evidence" value="ECO:0007669"/>
    <property type="project" value="TreeGrafter"/>
</dbReference>
<dbReference type="Gene3D" id="3.30.70.240">
    <property type="match status" value="1"/>
</dbReference>
<comment type="function">
    <text evidence="9">Required for accurate and efficient protein synthesis under certain stress conditions. May act as a fidelity factor of the translation reaction, by catalyzing a one-codon backward translocation of tRNAs on improperly translocated ribosomes. Back-translocation proceeds from a post-translocation (POST) complex to a pre-translocation (PRE) complex, thus giving elongation factor G a second chance to translocate the tRNAs correctly. Binds to ribosomes in a GTP-dependent manner.</text>
</comment>
<dbReference type="PROSITE" id="PS51722">
    <property type="entry name" value="G_TR_2"/>
    <property type="match status" value="1"/>
</dbReference>
<dbReference type="GO" id="GO:0097216">
    <property type="term" value="F:guanosine tetraphosphate binding"/>
    <property type="evidence" value="ECO:0007669"/>
    <property type="project" value="UniProtKB-ARBA"/>
</dbReference>
<dbReference type="PANTHER" id="PTHR43512">
    <property type="entry name" value="TRANSLATION FACTOR GUF1-RELATED"/>
    <property type="match status" value="1"/>
</dbReference>
<dbReference type="CDD" id="cd03709">
    <property type="entry name" value="lepA_C"/>
    <property type="match status" value="1"/>
</dbReference>
<gene>
    <name evidence="13" type="ORF">A1355_15075</name>
</gene>